<name>A0ACC3Z1W9_COLTU</name>
<reference evidence="1 2" key="1">
    <citation type="journal article" date="2020" name="Phytopathology">
        <title>Genome Sequence Resources of Colletotrichum truncatum, C. plurivorum, C. musicola, and C. sojae: Four Species Pathogenic to Soybean (Glycine max).</title>
        <authorList>
            <person name="Rogerio F."/>
            <person name="Boufleur T.R."/>
            <person name="Ciampi-Guillardi M."/>
            <person name="Sukno S.A."/>
            <person name="Thon M.R."/>
            <person name="Massola Junior N.S."/>
            <person name="Baroncelli R."/>
        </authorList>
    </citation>
    <scope>NUCLEOTIDE SEQUENCE [LARGE SCALE GENOMIC DNA]</scope>
    <source>
        <strain evidence="1 2">CMES1059</strain>
    </source>
</reference>
<accession>A0ACC3Z1W9</accession>
<sequence>MVTPLQPEQPIPEGPVSSIVEFLLDKGADPNQKLRFYDHQTPWELFLTVCLSHSIKGDKYTLKGDEVSKTMLAMICHGADTHVTRENRHGDKIGILEVARGLDLPKRRFREIEDALKEKEKCQEAVLSSGLLGYVGTWIWGTPK</sequence>
<evidence type="ECO:0000313" key="2">
    <source>
        <dbReference type="Proteomes" id="UP000805649"/>
    </source>
</evidence>
<proteinExistence type="predicted"/>
<dbReference type="EMBL" id="VUJX02000004">
    <property type="protein sequence ID" value="KAL0938097.1"/>
    <property type="molecule type" value="Genomic_DNA"/>
</dbReference>
<organism evidence="1 2">
    <name type="scientific">Colletotrichum truncatum</name>
    <name type="common">Anthracnose fungus</name>
    <name type="synonym">Colletotrichum capsici</name>
    <dbReference type="NCBI Taxonomy" id="5467"/>
    <lineage>
        <taxon>Eukaryota</taxon>
        <taxon>Fungi</taxon>
        <taxon>Dikarya</taxon>
        <taxon>Ascomycota</taxon>
        <taxon>Pezizomycotina</taxon>
        <taxon>Sordariomycetes</taxon>
        <taxon>Hypocreomycetidae</taxon>
        <taxon>Glomerellales</taxon>
        <taxon>Glomerellaceae</taxon>
        <taxon>Colletotrichum</taxon>
        <taxon>Colletotrichum truncatum species complex</taxon>
    </lineage>
</organism>
<keyword evidence="2" id="KW-1185">Reference proteome</keyword>
<gene>
    <name evidence="1" type="ORF">CTRU02_207828</name>
</gene>
<protein>
    <submittedName>
        <fullName evidence="1">Uncharacterized protein</fullName>
    </submittedName>
</protein>
<comment type="caution">
    <text evidence="1">The sequence shown here is derived from an EMBL/GenBank/DDBJ whole genome shotgun (WGS) entry which is preliminary data.</text>
</comment>
<evidence type="ECO:0000313" key="1">
    <source>
        <dbReference type="EMBL" id="KAL0938097.1"/>
    </source>
</evidence>
<dbReference type="Proteomes" id="UP000805649">
    <property type="component" value="Unassembled WGS sequence"/>
</dbReference>